<reference evidence="2 3" key="1">
    <citation type="journal article" date="2014" name="J. Microbiol.">
        <title>Diaminobutyricibacter tongyongensis gen. nov., sp. nov. and Homoserinibacter gongjuensis gen. nov., sp. nov. belong to the family Microbacteriaceae.</title>
        <authorList>
            <person name="Kim S.J."/>
            <person name="Ahn J.H."/>
            <person name="Weon H.Y."/>
            <person name="Hamada M."/>
            <person name="Suzuki K."/>
            <person name="Kwon S.W."/>
        </authorList>
    </citation>
    <scope>NUCLEOTIDE SEQUENCE [LARGE SCALE GENOMIC DNA]</scope>
    <source>
        <strain evidence="2 3">NBRC 108724</strain>
    </source>
</reference>
<sequence>MSQVEADHSSGDSSGSDEWAGRRRRTTITFYLSDVLRNRARAAYRVTSFEEQDASWSDMLSKALLAEVERRERIHNLGEHFAGGEEPLTPGRPIGF</sequence>
<dbReference type="Gene3D" id="6.10.180.30">
    <property type="match status" value="1"/>
</dbReference>
<dbReference type="EMBL" id="JAAGWY010000001">
    <property type="protein sequence ID" value="NEN05518.1"/>
    <property type="molecule type" value="Genomic_DNA"/>
</dbReference>
<accession>A0A6L9XWW1</accession>
<organism evidence="2 3">
    <name type="scientific">Leifsonia tongyongensis</name>
    <dbReference type="NCBI Taxonomy" id="1268043"/>
    <lineage>
        <taxon>Bacteria</taxon>
        <taxon>Bacillati</taxon>
        <taxon>Actinomycetota</taxon>
        <taxon>Actinomycetes</taxon>
        <taxon>Micrococcales</taxon>
        <taxon>Microbacteriaceae</taxon>
        <taxon>Leifsonia</taxon>
    </lineage>
</organism>
<dbReference type="RefSeq" id="WP_163288723.1">
    <property type="nucleotide sequence ID" value="NZ_JAAGWY010000001.1"/>
</dbReference>
<keyword evidence="3" id="KW-1185">Reference proteome</keyword>
<comment type="caution">
    <text evidence="2">The sequence shown here is derived from an EMBL/GenBank/DDBJ whole genome shotgun (WGS) entry which is preliminary data.</text>
</comment>
<feature type="compositionally biased region" description="Basic and acidic residues" evidence="1">
    <location>
        <begin position="1"/>
        <end position="10"/>
    </location>
</feature>
<gene>
    <name evidence="2" type="ORF">G3T36_06500</name>
</gene>
<evidence type="ECO:0000313" key="3">
    <source>
        <dbReference type="Proteomes" id="UP000474967"/>
    </source>
</evidence>
<feature type="region of interest" description="Disordered" evidence="1">
    <location>
        <begin position="1"/>
        <end position="20"/>
    </location>
</feature>
<protein>
    <submittedName>
        <fullName evidence="2">Uncharacterized protein</fullName>
    </submittedName>
</protein>
<dbReference type="AlphaFoldDB" id="A0A6L9XWW1"/>
<evidence type="ECO:0000256" key="1">
    <source>
        <dbReference type="SAM" id="MobiDB-lite"/>
    </source>
</evidence>
<dbReference type="Proteomes" id="UP000474967">
    <property type="component" value="Unassembled WGS sequence"/>
</dbReference>
<evidence type="ECO:0000313" key="2">
    <source>
        <dbReference type="EMBL" id="NEN05518.1"/>
    </source>
</evidence>
<proteinExistence type="predicted"/>
<name>A0A6L9XWW1_9MICO</name>